<protein>
    <submittedName>
        <fullName evidence="1">1727_t:CDS:1</fullName>
    </submittedName>
</protein>
<evidence type="ECO:0000313" key="2">
    <source>
        <dbReference type="Proteomes" id="UP000789525"/>
    </source>
</evidence>
<organism evidence="1 2">
    <name type="scientific">Acaulospora colombiana</name>
    <dbReference type="NCBI Taxonomy" id="27376"/>
    <lineage>
        <taxon>Eukaryota</taxon>
        <taxon>Fungi</taxon>
        <taxon>Fungi incertae sedis</taxon>
        <taxon>Mucoromycota</taxon>
        <taxon>Glomeromycotina</taxon>
        <taxon>Glomeromycetes</taxon>
        <taxon>Diversisporales</taxon>
        <taxon>Acaulosporaceae</taxon>
        <taxon>Acaulospora</taxon>
    </lineage>
</organism>
<sequence>MRILSCEINKVPVTVILDSGANCNIIGEGVVNGVGLKIDDTCDAEIYNPISKVDVLGIIGGIEISILSQGPKWKQVKVTDIFVSNKPELDSVLILGQPWFQENAMKVDFPNKILTLFDGTIIQLVIGPKIPPTQLNRSVDDYFKMIKVYAIALDIDLDNQDFKETFFNGLLRDNKKEVIRFGFKKPLNEIVEHLKYISTGPTDIQKFQFGNLRQEESSIMDFYMKVEKYCKLAGHNEDHLKHQFIRGLSPENQIETRRCGLDLPLDELVERLSTLENIEKIQSEGKTPVKALIDTTSKSNIISKRLYNKLEEDYGLEGISDDDLIGKEIKCLDLQFRYKGKWRSLDGTEVIDFQIRKNPSFDLVLGQDWLWMREAKISFGFSLENCKRYAKIEIDGMSIPLIEEDSRPTGDSSSHKASSTKNNLSIAEQWDFVPKSTESKPGLAQEEVINIINKILSGAQDIKHQKSHRGIFHNIPPAPPTPRRLNDDVSKNSGAGKIKKYLKIDLSDGSGKLSIKTHLNNIWKSVHSIENDIEYGVFEKLRIIEYELSCINKAKLPWIKSETDPSKSSSSDSESTDSDWYDLDPIKPRKNRVHVKKKK</sequence>
<reference evidence="1" key="1">
    <citation type="submission" date="2021-06" db="EMBL/GenBank/DDBJ databases">
        <authorList>
            <person name="Kallberg Y."/>
            <person name="Tangrot J."/>
            <person name="Rosling A."/>
        </authorList>
    </citation>
    <scope>NUCLEOTIDE SEQUENCE</scope>
    <source>
        <strain evidence="1">CL356</strain>
    </source>
</reference>
<keyword evidence="2" id="KW-1185">Reference proteome</keyword>
<gene>
    <name evidence="1" type="ORF">ACOLOM_LOCUS5236</name>
</gene>
<accession>A0ACA9M0W2</accession>
<dbReference type="EMBL" id="CAJVPT010009379">
    <property type="protein sequence ID" value="CAG8561074.1"/>
    <property type="molecule type" value="Genomic_DNA"/>
</dbReference>
<proteinExistence type="predicted"/>
<evidence type="ECO:0000313" key="1">
    <source>
        <dbReference type="EMBL" id="CAG8561074.1"/>
    </source>
</evidence>
<dbReference type="Proteomes" id="UP000789525">
    <property type="component" value="Unassembled WGS sequence"/>
</dbReference>
<name>A0ACA9M0W2_9GLOM</name>
<comment type="caution">
    <text evidence="1">The sequence shown here is derived from an EMBL/GenBank/DDBJ whole genome shotgun (WGS) entry which is preliminary data.</text>
</comment>